<dbReference type="GO" id="GO:0005905">
    <property type="term" value="C:clathrin-coated pit"/>
    <property type="evidence" value="ECO:0000318"/>
    <property type="project" value="GO_Central"/>
</dbReference>
<evidence type="ECO:0000256" key="5">
    <source>
        <dbReference type="ARBA" id="ARBA00023034"/>
    </source>
</evidence>
<dbReference type="SUPFAM" id="SSF89009">
    <property type="entry name" value="GAT-like domain"/>
    <property type="match status" value="1"/>
</dbReference>
<dbReference type="InParanoid" id="A0A1U8ARE4"/>
<dbReference type="FunFam" id="1.20.58.150:FF:000005">
    <property type="entry name" value="putative clathrin assembly protein At2g25430"/>
    <property type="match status" value="1"/>
</dbReference>
<dbReference type="Proteomes" id="UP000189703">
    <property type="component" value="Unplaced"/>
</dbReference>
<dbReference type="FunCoup" id="A0A1U8ARE4">
    <property type="interactions" value="1391"/>
</dbReference>
<proteinExistence type="predicted"/>
<dbReference type="GeneID" id="104606793"/>
<evidence type="ECO:0000256" key="7">
    <source>
        <dbReference type="ARBA" id="ARBA00023176"/>
    </source>
</evidence>
<dbReference type="GO" id="GO:0048268">
    <property type="term" value="P:clathrin coat assembly"/>
    <property type="evidence" value="ECO:0007669"/>
    <property type="project" value="InterPro"/>
</dbReference>
<dbReference type="InterPro" id="IPR013809">
    <property type="entry name" value="ENTH"/>
</dbReference>
<evidence type="ECO:0000259" key="9">
    <source>
        <dbReference type="PROSITE" id="PS50942"/>
    </source>
</evidence>
<dbReference type="KEGG" id="nnu:104606793"/>
<dbReference type="GO" id="GO:0030136">
    <property type="term" value="C:clathrin-coated vesicle"/>
    <property type="evidence" value="ECO:0000318"/>
    <property type="project" value="GO_Central"/>
</dbReference>
<keyword evidence="8" id="KW-0968">Cytoplasmic vesicle</keyword>
<keyword evidence="7" id="KW-0168">Coated pit</keyword>
<dbReference type="FunFam" id="1.25.40.90:FF:000019">
    <property type="entry name" value="Clathrin coat assembly protein"/>
    <property type="match status" value="1"/>
</dbReference>
<name>A0A1U8ARE4_NELNU</name>
<dbReference type="PROSITE" id="PS50942">
    <property type="entry name" value="ENTH"/>
    <property type="match status" value="1"/>
</dbReference>
<dbReference type="GO" id="GO:0005794">
    <property type="term" value="C:Golgi apparatus"/>
    <property type="evidence" value="ECO:0007669"/>
    <property type="project" value="UniProtKB-SubCell"/>
</dbReference>
<protein>
    <submittedName>
        <fullName evidence="11">Clathrin assembly protein At4g02650</fullName>
    </submittedName>
</protein>
<dbReference type="InterPro" id="IPR014712">
    <property type="entry name" value="ANTH_dom_sf"/>
</dbReference>
<dbReference type="GO" id="GO:0006900">
    <property type="term" value="P:vesicle budding from membrane"/>
    <property type="evidence" value="ECO:0000318"/>
    <property type="project" value="GO_Central"/>
</dbReference>
<evidence type="ECO:0000256" key="1">
    <source>
        <dbReference type="ARBA" id="ARBA00004132"/>
    </source>
</evidence>
<evidence type="ECO:0000256" key="3">
    <source>
        <dbReference type="ARBA" id="ARBA00004600"/>
    </source>
</evidence>
<dbReference type="GO" id="GO:0072583">
    <property type="term" value="P:clathrin-dependent endocytosis"/>
    <property type="evidence" value="ECO:0000318"/>
    <property type="project" value="GO_Central"/>
</dbReference>
<keyword evidence="4" id="KW-0254">Endocytosis</keyword>
<dbReference type="InterPro" id="IPR045192">
    <property type="entry name" value="AP180-like"/>
</dbReference>
<evidence type="ECO:0000256" key="6">
    <source>
        <dbReference type="ARBA" id="ARBA00023136"/>
    </source>
</evidence>
<dbReference type="GO" id="GO:0032050">
    <property type="term" value="F:clathrin heavy chain binding"/>
    <property type="evidence" value="ECO:0000318"/>
    <property type="project" value="GO_Central"/>
</dbReference>
<dbReference type="CDD" id="cd16987">
    <property type="entry name" value="ANTH_N_AP180_plant"/>
    <property type="match status" value="1"/>
</dbReference>
<dbReference type="AlphaFoldDB" id="A0A1U8ARE4"/>
<sequence>MAPSKIRRTLDAVKDRTSIGLAKVSSSHSLAELDVAVIKATRHDEHPADDKHVREILSFTSYSRAYITACVNMLSRRLSKTKNWTVALKTLILIHRLLCEGDPAYEQEIFFCTRHGTRLLNLSDFRDASKSNSWDFSAFVRTFALYLDERLEYRMHGGRRVRRKAFRADEDNEEDSPPPPVCTTPVHEMNTEQIFARVQNLMQLLERFLACRPTGKAKNNRLVVVALYPILKESFQIYYDIAEVMAILVDRFMELAVADCVKVHGIFTRLSKQFDQLDIFYNWSKSTGIARSSECPKVERILPKKLQLMDDFIRDKSIMSQRTPKKQDLETLIVEDQRVHAAEVVENLTRIKALPPPEHFSEIKIEEVKVKEEVERKEKVTEKSNPQQEADLLNLWDDADAAVASEEHGEKLALALFDGTAASPAVPAWGGFTLGGSADWETELVESASNLSNHKLELGGGFDMLMLDGMYRQQKTAYAPTTMGNYGAAGSASSVVLASSGKPPMLALLPPPNSCNGATEVYGDPFAASLSVPPPPYVQISEMEKKQRLLAEEQFMWQQYARDGMQGQLGLEKLQMNPYNMGGYNYAYIY</sequence>
<evidence type="ECO:0000313" key="10">
    <source>
        <dbReference type="Proteomes" id="UP000189703"/>
    </source>
</evidence>
<dbReference type="GO" id="GO:0000149">
    <property type="term" value="F:SNARE binding"/>
    <property type="evidence" value="ECO:0000318"/>
    <property type="project" value="GO_Central"/>
</dbReference>
<dbReference type="GO" id="GO:0005545">
    <property type="term" value="F:1-phosphatidylinositol binding"/>
    <property type="evidence" value="ECO:0000318"/>
    <property type="project" value="GO_Central"/>
</dbReference>
<evidence type="ECO:0000256" key="8">
    <source>
        <dbReference type="ARBA" id="ARBA00023329"/>
    </source>
</evidence>
<keyword evidence="5" id="KW-0333">Golgi apparatus</keyword>
<evidence type="ECO:0000313" key="11">
    <source>
        <dbReference type="RefSeq" id="XP_010270464.1"/>
    </source>
</evidence>
<dbReference type="InterPro" id="IPR008942">
    <property type="entry name" value="ENTH_VHS"/>
</dbReference>
<feature type="domain" description="ENTH" evidence="9">
    <location>
        <begin position="25"/>
        <end position="161"/>
    </location>
</feature>
<dbReference type="InterPro" id="IPR011417">
    <property type="entry name" value="ANTH_dom"/>
</dbReference>
<dbReference type="Pfam" id="PF07651">
    <property type="entry name" value="ANTH"/>
    <property type="match status" value="1"/>
</dbReference>
<dbReference type="Gene3D" id="1.25.40.90">
    <property type="match status" value="1"/>
</dbReference>
<keyword evidence="6" id="KW-0472">Membrane</keyword>
<dbReference type="RefSeq" id="XP_010270464.1">
    <property type="nucleotide sequence ID" value="XM_010272162.1"/>
</dbReference>
<reference evidence="11" key="1">
    <citation type="submission" date="2025-08" db="UniProtKB">
        <authorList>
            <consortium name="RefSeq"/>
        </authorList>
    </citation>
    <scope>IDENTIFICATION</scope>
</reference>
<comment type="subcellular location">
    <subcellularLocation>
        <location evidence="1">Cytoplasmic vesicle</location>
        <location evidence="1">Clathrin-coated vesicle</location>
    </subcellularLocation>
    <subcellularLocation>
        <location evidence="2">Golgi apparatus</location>
    </subcellularLocation>
    <subcellularLocation>
        <location evidence="3">Membrane</location>
        <location evidence="3">Clathrin-coated pit</location>
    </subcellularLocation>
</comment>
<dbReference type="SMART" id="SM00273">
    <property type="entry name" value="ENTH"/>
    <property type="match status" value="1"/>
</dbReference>
<dbReference type="Gene3D" id="1.20.58.150">
    <property type="entry name" value="ANTH domain"/>
    <property type="match status" value="1"/>
</dbReference>
<keyword evidence="10" id="KW-1185">Reference proteome</keyword>
<dbReference type="SUPFAM" id="SSF48464">
    <property type="entry name" value="ENTH/VHS domain"/>
    <property type="match status" value="1"/>
</dbReference>
<dbReference type="OMA" id="FMELDIH"/>
<dbReference type="InterPro" id="IPR048050">
    <property type="entry name" value="ANTH_N_plant"/>
</dbReference>
<dbReference type="GO" id="GO:0005546">
    <property type="term" value="F:phosphatidylinositol-4,5-bisphosphate binding"/>
    <property type="evidence" value="ECO:0000318"/>
    <property type="project" value="GO_Central"/>
</dbReference>
<dbReference type="PANTHER" id="PTHR22951">
    <property type="entry name" value="CLATHRIN ASSEMBLY PROTEIN"/>
    <property type="match status" value="1"/>
</dbReference>
<dbReference type="STRING" id="4432.A0A1U8ARE4"/>
<dbReference type="OrthoDB" id="44015at2759"/>
<evidence type="ECO:0000256" key="2">
    <source>
        <dbReference type="ARBA" id="ARBA00004555"/>
    </source>
</evidence>
<evidence type="ECO:0000256" key="4">
    <source>
        <dbReference type="ARBA" id="ARBA00022583"/>
    </source>
</evidence>
<accession>A0A1U8ARE4</accession>
<dbReference type="PANTHER" id="PTHR22951:SF12">
    <property type="entry name" value="OS05G0426100 PROTEIN"/>
    <property type="match status" value="1"/>
</dbReference>
<dbReference type="eggNOG" id="KOG0251">
    <property type="taxonomic scope" value="Eukaryota"/>
</dbReference>
<organism evidence="10 11">
    <name type="scientific">Nelumbo nucifera</name>
    <name type="common">Sacred lotus</name>
    <dbReference type="NCBI Taxonomy" id="4432"/>
    <lineage>
        <taxon>Eukaryota</taxon>
        <taxon>Viridiplantae</taxon>
        <taxon>Streptophyta</taxon>
        <taxon>Embryophyta</taxon>
        <taxon>Tracheophyta</taxon>
        <taxon>Spermatophyta</taxon>
        <taxon>Magnoliopsida</taxon>
        <taxon>Proteales</taxon>
        <taxon>Nelumbonaceae</taxon>
        <taxon>Nelumbo</taxon>
    </lineage>
</organism>
<gene>
    <name evidence="11" type="primary">LOC104606793</name>
</gene>